<dbReference type="InterPro" id="IPR036390">
    <property type="entry name" value="WH_DNA-bd_sf"/>
</dbReference>
<keyword evidence="7" id="KW-1185">Reference proteome</keyword>
<keyword evidence="2" id="KW-0805">Transcription regulation</keyword>
<dbReference type="GO" id="GO:0003700">
    <property type="term" value="F:DNA-binding transcription factor activity"/>
    <property type="evidence" value="ECO:0007669"/>
    <property type="project" value="InterPro"/>
</dbReference>
<dbReference type="InterPro" id="IPR000847">
    <property type="entry name" value="LysR_HTH_N"/>
</dbReference>
<dbReference type="FunFam" id="1.10.10.10:FF:000001">
    <property type="entry name" value="LysR family transcriptional regulator"/>
    <property type="match status" value="1"/>
</dbReference>
<organism evidence="6 7">
    <name type="scientific">Ostreibacterium oceani</name>
    <dbReference type="NCBI Taxonomy" id="2654998"/>
    <lineage>
        <taxon>Bacteria</taxon>
        <taxon>Pseudomonadati</taxon>
        <taxon>Pseudomonadota</taxon>
        <taxon>Gammaproteobacteria</taxon>
        <taxon>Cardiobacteriales</taxon>
        <taxon>Ostreibacteriaceae</taxon>
        <taxon>Ostreibacterium</taxon>
    </lineage>
</organism>
<dbReference type="Pfam" id="PF00126">
    <property type="entry name" value="HTH_1"/>
    <property type="match status" value="1"/>
</dbReference>
<dbReference type="Proteomes" id="UP000471298">
    <property type="component" value="Unassembled WGS sequence"/>
</dbReference>
<evidence type="ECO:0000259" key="5">
    <source>
        <dbReference type="PROSITE" id="PS50931"/>
    </source>
</evidence>
<dbReference type="SUPFAM" id="SSF53850">
    <property type="entry name" value="Periplasmic binding protein-like II"/>
    <property type="match status" value="1"/>
</dbReference>
<dbReference type="EMBL" id="WHNW01000011">
    <property type="protein sequence ID" value="MPV86773.1"/>
    <property type="molecule type" value="Genomic_DNA"/>
</dbReference>
<dbReference type="AlphaFoldDB" id="A0A6N7EXU7"/>
<dbReference type="InterPro" id="IPR036388">
    <property type="entry name" value="WH-like_DNA-bd_sf"/>
</dbReference>
<dbReference type="PROSITE" id="PS50931">
    <property type="entry name" value="HTH_LYSR"/>
    <property type="match status" value="1"/>
</dbReference>
<evidence type="ECO:0000256" key="2">
    <source>
        <dbReference type="ARBA" id="ARBA00023015"/>
    </source>
</evidence>
<reference evidence="6 7" key="1">
    <citation type="submission" date="2019-10" db="EMBL/GenBank/DDBJ databases">
        <title>Cardiobacteriales fam. a chemoheterotrophic member of the order Cardiobacteriales, and proposal of Cardiobacteriales fam. nov.</title>
        <authorList>
            <person name="Wang C."/>
        </authorList>
    </citation>
    <scope>NUCLEOTIDE SEQUENCE [LARGE SCALE GENOMIC DNA]</scope>
    <source>
        <strain evidence="6 7">ML27</strain>
    </source>
</reference>
<dbReference type="PANTHER" id="PTHR30537">
    <property type="entry name" value="HTH-TYPE TRANSCRIPTIONAL REGULATOR"/>
    <property type="match status" value="1"/>
</dbReference>
<evidence type="ECO:0000313" key="7">
    <source>
        <dbReference type="Proteomes" id="UP000471298"/>
    </source>
</evidence>
<comment type="caution">
    <text evidence="6">The sequence shown here is derived from an EMBL/GenBank/DDBJ whole genome shotgun (WGS) entry which is preliminary data.</text>
</comment>
<evidence type="ECO:0000256" key="1">
    <source>
        <dbReference type="ARBA" id="ARBA00009437"/>
    </source>
</evidence>
<dbReference type="Gene3D" id="1.10.10.10">
    <property type="entry name" value="Winged helix-like DNA-binding domain superfamily/Winged helix DNA-binding domain"/>
    <property type="match status" value="1"/>
</dbReference>
<protein>
    <submittedName>
        <fullName evidence="6">LysR family transcriptional regulator</fullName>
    </submittedName>
</protein>
<keyword evidence="4" id="KW-0804">Transcription</keyword>
<feature type="domain" description="HTH lysR-type" evidence="5">
    <location>
        <begin position="3"/>
        <end position="60"/>
    </location>
</feature>
<evidence type="ECO:0000313" key="6">
    <source>
        <dbReference type="EMBL" id="MPV86773.1"/>
    </source>
</evidence>
<dbReference type="Gene3D" id="3.40.190.10">
    <property type="entry name" value="Periplasmic binding protein-like II"/>
    <property type="match status" value="2"/>
</dbReference>
<proteinExistence type="inferred from homology"/>
<sequence>MQPSTTALRYFVTAAEYLNFTVASQHLHVTQAAISKQIKLLEIYLGVELFVRERQRIRLTAAGEIYFKNAKRILKEIDKLTLTVRNFESTFDEIHIGVLPTFSARFLVPLMPDLYQRHPEIRLKLTTELGKIDFTQMPYDIVISFNEVAQDEVMCYNIMDEHLIAVASPQLVEEEKLTLNQIEKAPLLTFLIRPNLWHDWFASVNRSAPPPQSGLVFENFQILIHAAIAGLGIALIPEFLIREELKRGQLKQIHSRPLHSKPYYFMAIPQEKMQDEKIIKFKEWLLSQAAN</sequence>
<accession>A0A6N7EXU7</accession>
<dbReference type="PANTHER" id="PTHR30537:SF26">
    <property type="entry name" value="GLYCINE CLEAVAGE SYSTEM TRANSCRIPTIONAL ACTIVATOR"/>
    <property type="match status" value="1"/>
</dbReference>
<dbReference type="InterPro" id="IPR005119">
    <property type="entry name" value="LysR_subst-bd"/>
</dbReference>
<name>A0A6N7EXU7_9GAMM</name>
<dbReference type="PRINTS" id="PR00039">
    <property type="entry name" value="HTHLYSR"/>
</dbReference>
<evidence type="ECO:0000256" key="4">
    <source>
        <dbReference type="ARBA" id="ARBA00023163"/>
    </source>
</evidence>
<keyword evidence="3" id="KW-0238">DNA-binding</keyword>
<dbReference type="GO" id="GO:0043565">
    <property type="term" value="F:sequence-specific DNA binding"/>
    <property type="evidence" value="ECO:0007669"/>
    <property type="project" value="TreeGrafter"/>
</dbReference>
<gene>
    <name evidence="6" type="ORF">GCU85_08550</name>
</gene>
<dbReference type="RefSeq" id="WP_152810767.1">
    <property type="nucleotide sequence ID" value="NZ_WHNW01000011.1"/>
</dbReference>
<dbReference type="InParanoid" id="A0A6N7EXU7"/>
<dbReference type="Pfam" id="PF03466">
    <property type="entry name" value="LysR_substrate"/>
    <property type="match status" value="1"/>
</dbReference>
<comment type="similarity">
    <text evidence="1">Belongs to the LysR transcriptional regulatory family.</text>
</comment>
<dbReference type="GO" id="GO:0006351">
    <property type="term" value="P:DNA-templated transcription"/>
    <property type="evidence" value="ECO:0007669"/>
    <property type="project" value="TreeGrafter"/>
</dbReference>
<dbReference type="InterPro" id="IPR058163">
    <property type="entry name" value="LysR-type_TF_proteobact-type"/>
</dbReference>
<evidence type="ECO:0000256" key="3">
    <source>
        <dbReference type="ARBA" id="ARBA00023125"/>
    </source>
</evidence>
<dbReference type="SUPFAM" id="SSF46785">
    <property type="entry name" value="Winged helix' DNA-binding domain"/>
    <property type="match status" value="1"/>
</dbReference>